<dbReference type="PANTHER" id="PTHR33164:SF43">
    <property type="entry name" value="HTH-TYPE TRANSCRIPTIONAL REPRESSOR YETL"/>
    <property type="match status" value="1"/>
</dbReference>
<keyword evidence="3" id="KW-0804">Transcription</keyword>
<evidence type="ECO:0000256" key="2">
    <source>
        <dbReference type="ARBA" id="ARBA00023125"/>
    </source>
</evidence>
<accession>A0ABW4BF18</accession>
<dbReference type="CDD" id="cd00090">
    <property type="entry name" value="HTH_ARSR"/>
    <property type="match status" value="1"/>
</dbReference>
<feature type="domain" description="HTH marR-type" evidence="5">
    <location>
        <begin position="5"/>
        <end position="142"/>
    </location>
</feature>
<gene>
    <name evidence="6" type="ORF">ACFQ41_07185</name>
</gene>
<keyword evidence="1" id="KW-0805">Transcription regulation</keyword>
<dbReference type="PRINTS" id="PR00598">
    <property type="entry name" value="HTHMARR"/>
</dbReference>
<dbReference type="RefSeq" id="WP_204118265.1">
    <property type="nucleotide sequence ID" value="NZ_BOLV01000003.1"/>
</dbReference>
<dbReference type="InterPro" id="IPR011991">
    <property type="entry name" value="ArsR-like_HTH"/>
</dbReference>
<name>A0ABW4BF18_9LACO</name>
<dbReference type="EMBL" id="JBHTOA010000030">
    <property type="protein sequence ID" value="MFD1399089.1"/>
    <property type="molecule type" value="Genomic_DNA"/>
</dbReference>
<dbReference type="InterPro" id="IPR036390">
    <property type="entry name" value="WH_DNA-bd_sf"/>
</dbReference>
<dbReference type="Proteomes" id="UP001597199">
    <property type="component" value="Unassembled WGS sequence"/>
</dbReference>
<dbReference type="Pfam" id="PF01047">
    <property type="entry name" value="MarR"/>
    <property type="match status" value="1"/>
</dbReference>
<comment type="caution">
    <text evidence="6">The sequence shown here is derived from an EMBL/GenBank/DDBJ whole genome shotgun (WGS) entry which is preliminary data.</text>
</comment>
<protein>
    <submittedName>
        <fullName evidence="6">MarR family winged helix-turn-helix transcriptional regulator</fullName>
    </submittedName>
</protein>
<dbReference type="SMART" id="SM00347">
    <property type="entry name" value="HTH_MARR"/>
    <property type="match status" value="1"/>
</dbReference>
<evidence type="ECO:0000259" key="5">
    <source>
        <dbReference type="PROSITE" id="PS50995"/>
    </source>
</evidence>
<evidence type="ECO:0000256" key="3">
    <source>
        <dbReference type="ARBA" id="ARBA00023163"/>
    </source>
</evidence>
<feature type="region of interest" description="Disordered" evidence="4">
    <location>
        <begin position="168"/>
        <end position="195"/>
    </location>
</feature>
<keyword evidence="7" id="KW-1185">Reference proteome</keyword>
<organism evidence="6 7">
    <name type="scientific">Lacticaseibacillus suilingensis</name>
    <dbReference type="NCBI Taxonomy" id="2799577"/>
    <lineage>
        <taxon>Bacteria</taxon>
        <taxon>Bacillati</taxon>
        <taxon>Bacillota</taxon>
        <taxon>Bacilli</taxon>
        <taxon>Lactobacillales</taxon>
        <taxon>Lactobacillaceae</taxon>
        <taxon>Lacticaseibacillus</taxon>
    </lineage>
</organism>
<dbReference type="Gene3D" id="1.10.10.10">
    <property type="entry name" value="Winged helix-like DNA-binding domain superfamily/Winged helix DNA-binding domain"/>
    <property type="match status" value="1"/>
</dbReference>
<dbReference type="PROSITE" id="PS50995">
    <property type="entry name" value="HTH_MARR_2"/>
    <property type="match status" value="1"/>
</dbReference>
<evidence type="ECO:0000313" key="6">
    <source>
        <dbReference type="EMBL" id="MFD1399089.1"/>
    </source>
</evidence>
<dbReference type="PROSITE" id="PS01117">
    <property type="entry name" value="HTH_MARR_1"/>
    <property type="match status" value="1"/>
</dbReference>
<dbReference type="PANTHER" id="PTHR33164">
    <property type="entry name" value="TRANSCRIPTIONAL REGULATOR, MARR FAMILY"/>
    <property type="match status" value="1"/>
</dbReference>
<keyword evidence="2" id="KW-0238">DNA-binding</keyword>
<proteinExistence type="predicted"/>
<evidence type="ECO:0000256" key="1">
    <source>
        <dbReference type="ARBA" id="ARBA00023015"/>
    </source>
</evidence>
<dbReference type="SUPFAM" id="SSF46785">
    <property type="entry name" value="Winged helix' DNA-binding domain"/>
    <property type="match status" value="1"/>
</dbReference>
<evidence type="ECO:0000256" key="4">
    <source>
        <dbReference type="SAM" id="MobiDB-lite"/>
    </source>
</evidence>
<dbReference type="InterPro" id="IPR039422">
    <property type="entry name" value="MarR/SlyA-like"/>
</dbReference>
<reference evidence="7" key="1">
    <citation type="journal article" date="2019" name="Int. J. Syst. Evol. Microbiol.">
        <title>The Global Catalogue of Microorganisms (GCM) 10K type strain sequencing project: providing services to taxonomists for standard genome sequencing and annotation.</title>
        <authorList>
            <consortium name="The Broad Institute Genomics Platform"/>
            <consortium name="The Broad Institute Genome Sequencing Center for Infectious Disease"/>
            <person name="Wu L."/>
            <person name="Ma J."/>
        </authorList>
    </citation>
    <scope>NUCLEOTIDE SEQUENCE [LARGE SCALE GENOMIC DNA]</scope>
    <source>
        <strain evidence="7">CCM 9110</strain>
    </source>
</reference>
<sequence>MTQDNQELLRLFGRLFRQRGFVQSAVWNLRTANQDNEERGQLRLLRLIAERQPLTNSEIVEALDIRPSSASALVAKLEASGLVKREPSTDDGRVMLISLTDDGQAFIASARGEKDKLADTLFADLSADEQAQLTTLLRKLVTSLEANDADGAADDYFKQLGPFGPHRGGRGHRFHHGWGDPRFNRPFPGSDDEDR</sequence>
<dbReference type="InterPro" id="IPR023187">
    <property type="entry name" value="Tscrpt_reg_MarR-type_CS"/>
</dbReference>
<evidence type="ECO:0000313" key="7">
    <source>
        <dbReference type="Proteomes" id="UP001597199"/>
    </source>
</evidence>
<dbReference type="InterPro" id="IPR036388">
    <property type="entry name" value="WH-like_DNA-bd_sf"/>
</dbReference>
<dbReference type="InterPro" id="IPR000835">
    <property type="entry name" value="HTH_MarR-typ"/>
</dbReference>